<gene>
    <name evidence="1" type="ORF">BDN72DRAFT_963348</name>
</gene>
<protein>
    <submittedName>
        <fullName evidence="1">Uncharacterized protein</fullName>
    </submittedName>
</protein>
<evidence type="ECO:0000313" key="1">
    <source>
        <dbReference type="EMBL" id="TFK64252.1"/>
    </source>
</evidence>
<sequence length="502" mass="58271">MDVATSLPPELWQLILSFMSSTDIKQLSLVHSALHTSGQPFLWQTVNLCTLRKSDRVKAQAILQNPALGACVKHLRLKPANYEQLARFTSGLGWYTKNPTNVWVCNSSSIKTWADVVKRIDWDHPTRGFWHFRVSRKTVEMAIKLASHLTNIRKITFQPVFYEELHPNPHLYSQVLRNIRPNQVRCLDLDFCSGSTLQLFGKVVRELQLTFELLDTLILRITVHSDVGLPWDFKSDIQAIADMGRTSLQSLDISWSVKPTFPSINHLFDGLGFFPRLNRFNLTWYTNRYFDQITGFLFRHHTTLSQVGFGNNLSDLVTLLLTNPRKLPHLSSIILMNRNMRWPFTFTVQPTLSLYANTLTTLVLQNRLFLGLTYQDFFELVSSLDIPGHGSCLRRLKIPICSLSPEVFDVMSNYLRSLQTLDITYVWLVGHKDEDGHVNQKALFWRNMRFRQYPDWGLQCIDANLSRTTWYKQNVPLLRLLFRRIPSIREFGPVDWSDVEIK</sequence>
<reference evidence="1 2" key="1">
    <citation type="journal article" date="2019" name="Nat. Ecol. Evol.">
        <title>Megaphylogeny resolves global patterns of mushroom evolution.</title>
        <authorList>
            <person name="Varga T."/>
            <person name="Krizsan K."/>
            <person name="Foldi C."/>
            <person name="Dima B."/>
            <person name="Sanchez-Garcia M."/>
            <person name="Sanchez-Ramirez S."/>
            <person name="Szollosi G.J."/>
            <person name="Szarkandi J.G."/>
            <person name="Papp V."/>
            <person name="Albert L."/>
            <person name="Andreopoulos W."/>
            <person name="Angelini C."/>
            <person name="Antonin V."/>
            <person name="Barry K.W."/>
            <person name="Bougher N.L."/>
            <person name="Buchanan P."/>
            <person name="Buyck B."/>
            <person name="Bense V."/>
            <person name="Catcheside P."/>
            <person name="Chovatia M."/>
            <person name="Cooper J."/>
            <person name="Damon W."/>
            <person name="Desjardin D."/>
            <person name="Finy P."/>
            <person name="Geml J."/>
            <person name="Haridas S."/>
            <person name="Hughes K."/>
            <person name="Justo A."/>
            <person name="Karasinski D."/>
            <person name="Kautmanova I."/>
            <person name="Kiss B."/>
            <person name="Kocsube S."/>
            <person name="Kotiranta H."/>
            <person name="LaButti K.M."/>
            <person name="Lechner B.E."/>
            <person name="Liimatainen K."/>
            <person name="Lipzen A."/>
            <person name="Lukacs Z."/>
            <person name="Mihaltcheva S."/>
            <person name="Morgado L.N."/>
            <person name="Niskanen T."/>
            <person name="Noordeloos M.E."/>
            <person name="Ohm R.A."/>
            <person name="Ortiz-Santana B."/>
            <person name="Ovrebo C."/>
            <person name="Racz N."/>
            <person name="Riley R."/>
            <person name="Savchenko A."/>
            <person name="Shiryaev A."/>
            <person name="Soop K."/>
            <person name="Spirin V."/>
            <person name="Szebenyi C."/>
            <person name="Tomsovsky M."/>
            <person name="Tulloss R.E."/>
            <person name="Uehling J."/>
            <person name="Grigoriev I.V."/>
            <person name="Vagvolgyi C."/>
            <person name="Papp T."/>
            <person name="Martin F.M."/>
            <person name="Miettinen O."/>
            <person name="Hibbett D.S."/>
            <person name="Nagy L.G."/>
        </authorList>
    </citation>
    <scope>NUCLEOTIDE SEQUENCE [LARGE SCALE GENOMIC DNA]</scope>
    <source>
        <strain evidence="1 2">NL-1719</strain>
    </source>
</reference>
<name>A0ACD3AHC9_9AGAR</name>
<accession>A0ACD3AHC9</accession>
<dbReference type="EMBL" id="ML208483">
    <property type="protein sequence ID" value="TFK64252.1"/>
    <property type="molecule type" value="Genomic_DNA"/>
</dbReference>
<evidence type="ECO:0000313" key="2">
    <source>
        <dbReference type="Proteomes" id="UP000308600"/>
    </source>
</evidence>
<dbReference type="Proteomes" id="UP000308600">
    <property type="component" value="Unassembled WGS sequence"/>
</dbReference>
<organism evidence="1 2">
    <name type="scientific">Pluteus cervinus</name>
    <dbReference type="NCBI Taxonomy" id="181527"/>
    <lineage>
        <taxon>Eukaryota</taxon>
        <taxon>Fungi</taxon>
        <taxon>Dikarya</taxon>
        <taxon>Basidiomycota</taxon>
        <taxon>Agaricomycotina</taxon>
        <taxon>Agaricomycetes</taxon>
        <taxon>Agaricomycetidae</taxon>
        <taxon>Agaricales</taxon>
        <taxon>Pluteineae</taxon>
        <taxon>Pluteaceae</taxon>
        <taxon>Pluteus</taxon>
    </lineage>
</organism>
<keyword evidence="2" id="KW-1185">Reference proteome</keyword>
<proteinExistence type="predicted"/>